<keyword evidence="4" id="KW-1185">Reference proteome</keyword>
<dbReference type="AlphaFoldDB" id="A0A5J6QGJ2"/>
<proteinExistence type="predicted"/>
<organism evidence="3 4">
    <name type="scientific">Metapseudomonas lalkuanensis</name>
    <dbReference type="NCBI Taxonomy" id="2604832"/>
    <lineage>
        <taxon>Bacteria</taxon>
        <taxon>Pseudomonadati</taxon>
        <taxon>Pseudomonadota</taxon>
        <taxon>Gammaproteobacteria</taxon>
        <taxon>Pseudomonadales</taxon>
        <taxon>Pseudomonadaceae</taxon>
        <taxon>Metapseudomonas</taxon>
    </lineage>
</organism>
<feature type="chain" id="PRO_5023936099" evidence="2">
    <location>
        <begin position="21"/>
        <end position="123"/>
    </location>
</feature>
<dbReference type="KEGG" id="plal:FXN65_00590"/>
<feature type="region of interest" description="Disordered" evidence="1">
    <location>
        <begin position="59"/>
        <end position="123"/>
    </location>
</feature>
<name>A0A5J6QGJ2_9GAMM</name>
<keyword evidence="2" id="KW-0732">Signal</keyword>
<sequence>MKTQAFAALFIAALSTSAFALPSDSQPVLGESKEATTLQVIDPVAAEGSFMVLDRVAEGGSDRAGANRIAEGGADRSGANRIAEGGADRTNGFRVAEGGSDRTKAFDVAEGGADRLPQAQRVS</sequence>
<evidence type="ECO:0000256" key="2">
    <source>
        <dbReference type="SAM" id="SignalP"/>
    </source>
</evidence>
<gene>
    <name evidence="3" type="ORF">FXN65_00590</name>
</gene>
<evidence type="ECO:0000313" key="3">
    <source>
        <dbReference type="EMBL" id="QEY60612.1"/>
    </source>
</evidence>
<protein>
    <submittedName>
        <fullName evidence="3">Phage infection protein</fullName>
    </submittedName>
</protein>
<reference evidence="3 4" key="1">
    <citation type="submission" date="2019-08" db="EMBL/GenBank/DDBJ databases">
        <title>Whole-genome Sequencing of e-waste polymer degrading bacterium Pseudomonas sp. strain PE08.</title>
        <authorList>
            <person name="Kirdat K."/>
            <person name="Debbarma P."/>
            <person name="Narawade N."/>
            <person name="Suyal D."/>
            <person name="Thorat V."/>
            <person name="Shouche Y."/>
            <person name="Goel R."/>
            <person name="Yadav A."/>
        </authorList>
    </citation>
    <scope>NUCLEOTIDE SEQUENCE [LARGE SCALE GENOMIC DNA]</scope>
    <source>
        <strain evidence="3 4">PE08</strain>
    </source>
</reference>
<accession>A0A5J6QGJ2</accession>
<dbReference type="RefSeq" id="WP_151131166.1">
    <property type="nucleotide sequence ID" value="NZ_CP043311.1"/>
</dbReference>
<feature type="signal peptide" evidence="2">
    <location>
        <begin position="1"/>
        <end position="20"/>
    </location>
</feature>
<evidence type="ECO:0000313" key="4">
    <source>
        <dbReference type="Proteomes" id="UP000327179"/>
    </source>
</evidence>
<dbReference type="EMBL" id="CP043311">
    <property type="protein sequence ID" value="QEY60612.1"/>
    <property type="molecule type" value="Genomic_DNA"/>
</dbReference>
<evidence type="ECO:0000256" key="1">
    <source>
        <dbReference type="SAM" id="MobiDB-lite"/>
    </source>
</evidence>
<dbReference type="Proteomes" id="UP000327179">
    <property type="component" value="Chromosome"/>
</dbReference>